<keyword evidence="5" id="KW-0441">Lipid A biosynthesis</keyword>
<evidence type="ECO:0000256" key="10">
    <source>
        <dbReference type="NCBIfam" id="TIGR00215"/>
    </source>
</evidence>
<dbReference type="PANTHER" id="PTHR30372">
    <property type="entry name" value="LIPID-A-DISACCHARIDE SYNTHASE"/>
    <property type="match status" value="1"/>
</dbReference>
<dbReference type="PATRIC" id="fig|515635.4.peg.862"/>
<evidence type="ECO:0000256" key="6">
    <source>
        <dbReference type="ARBA" id="ARBA00022676"/>
    </source>
</evidence>
<dbReference type="GO" id="GO:0008915">
    <property type="term" value="F:lipid-A-disaccharide synthase activity"/>
    <property type="evidence" value="ECO:0007669"/>
    <property type="project" value="UniProtKB-UniRule"/>
</dbReference>
<proteinExistence type="predicted"/>
<evidence type="ECO:0000256" key="2">
    <source>
        <dbReference type="ARBA" id="ARBA00012687"/>
    </source>
</evidence>
<evidence type="ECO:0000256" key="5">
    <source>
        <dbReference type="ARBA" id="ARBA00022556"/>
    </source>
</evidence>
<dbReference type="OrthoDB" id="9801642at2"/>
<dbReference type="EnsemblBacteria" id="ACK42104">
    <property type="protein sequence ID" value="ACK42104"/>
    <property type="gene ID" value="Dtur_0823"/>
</dbReference>
<dbReference type="AlphaFoldDB" id="B8E021"/>
<evidence type="ECO:0000256" key="3">
    <source>
        <dbReference type="ARBA" id="ARBA00020902"/>
    </source>
</evidence>
<gene>
    <name evidence="11" type="ordered locus">Dtur_0823</name>
</gene>
<dbReference type="PANTHER" id="PTHR30372:SF4">
    <property type="entry name" value="LIPID-A-DISACCHARIDE SYNTHASE, MITOCHONDRIAL-RELATED"/>
    <property type="match status" value="1"/>
</dbReference>
<name>B8E021_DICTD</name>
<dbReference type="SUPFAM" id="SSF53756">
    <property type="entry name" value="UDP-Glycosyltransferase/glycogen phosphorylase"/>
    <property type="match status" value="1"/>
</dbReference>
<dbReference type="InParanoid" id="B8E021"/>
<dbReference type="GO" id="GO:0009245">
    <property type="term" value="P:lipid A biosynthetic process"/>
    <property type="evidence" value="ECO:0000318"/>
    <property type="project" value="GO_Central"/>
</dbReference>
<evidence type="ECO:0000313" key="12">
    <source>
        <dbReference type="Proteomes" id="UP000007719"/>
    </source>
</evidence>
<dbReference type="NCBIfam" id="TIGR00215">
    <property type="entry name" value="lpxB"/>
    <property type="match status" value="1"/>
</dbReference>
<evidence type="ECO:0000256" key="7">
    <source>
        <dbReference type="ARBA" id="ARBA00022679"/>
    </source>
</evidence>
<evidence type="ECO:0000256" key="9">
    <source>
        <dbReference type="ARBA" id="ARBA00048975"/>
    </source>
</evidence>
<keyword evidence="8" id="KW-0443">Lipid metabolism</keyword>
<keyword evidence="4" id="KW-0444">Lipid biosynthesis</keyword>
<dbReference type="GO" id="GO:0005543">
    <property type="term" value="F:phospholipid binding"/>
    <property type="evidence" value="ECO:0000318"/>
    <property type="project" value="GO_Central"/>
</dbReference>
<comment type="function">
    <text evidence="1">Condensation of UDP-2,3-diacylglucosamine and 2,3-diacylglucosamine-1-phosphate to form lipid A disaccharide, a precursor of lipid A, a phosphorylated glycolipid that anchors the lipopolysaccharide to the outer membrane of the cell.</text>
</comment>
<dbReference type="GO" id="GO:0016020">
    <property type="term" value="C:membrane"/>
    <property type="evidence" value="ECO:0007669"/>
    <property type="project" value="GOC"/>
</dbReference>
<keyword evidence="12" id="KW-1185">Reference proteome</keyword>
<dbReference type="RefSeq" id="WP_012583188.1">
    <property type="nucleotide sequence ID" value="NC_011661.1"/>
</dbReference>
<evidence type="ECO:0000256" key="1">
    <source>
        <dbReference type="ARBA" id="ARBA00002056"/>
    </source>
</evidence>
<protein>
    <recommendedName>
        <fullName evidence="3 10">Lipid-A-disaccharide synthase</fullName>
        <ecNumber evidence="2 10">2.4.1.182</ecNumber>
    </recommendedName>
</protein>
<dbReference type="KEGG" id="dtu:Dtur_0823"/>
<evidence type="ECO:0000256" key="8">
    <source>
        <dbReference type="ARBA" id="ARBA00023098"/>
    </source>
</evidence>
<accession>B8E021</accession>
<dbReference type="STRING" id="515635.Dtur_0823"/>
<organism evidence="11 12">
    <name type="scientific">Dictyoglomus turgidum (strain DSM 6724 / Z-1310)</name>
    <dbReference type="NCBI Taxonomy" id="515635"/>
    <lineage>
        <taxon>Bacteria</taxon>
        <taxon>Pseudomonadati</taxon>
        <taxon>Dictyoglomota</taxon>
        <taxon>Dictyoglomia</taxon>
        <taxon>Dictyoglomales</taxon>
        <taxon>Dictyoglomaceae</taxon>
        <taxon>Dictyoglomus</taxon>
    </lineage>
</organism>
<reference evidence="12" key="1">
    <citation type="journal article" date="2016" name="Front. Microbiol.">
        <title>The complete genome sequence of hyperthermophile Dictyoglomus turgidum DSM 6724 reveals a specialized carbohydrate fermentor.</title>
        <authorList>
            <person name="Brumm P.J."/>
            <person name="Gowda K."/>
            <person name="Robb F.T."/>
            <person name="Mead D.A."/>
        </authorList>
    </citation>
    <scope>NUCLEOTIDE SEQUENCE [LARGE SCALE GENOMIC DNA]</scope>
    <source>
        <strain evidence="12">DSM 6724 / Z-1310</strain>
    </source>
</reference>
<keyword evidence="7 11" id="KW-0808">Transferase</keyword>
<dbReference type="Proteomes" id="UP000007719">
    <property type="component" value="Chromosome"/>
</dbReference>
<dbReference type="Pfam" id="PF02684">
    <property type="entry name" value="LpxB"/>
    <property type="match status" value="1"/>
</dbReference>
<sequence>MKIFLSVLEVSADVHGSKLINALKNKKKDIYFYGLGGERMKEEGMEVMYDVTQYSTVGFIEPIPYIPKLLLVQEKVKKIIKETKPDLIIFIDAQGFNLPLAKYAKKLGIQTIYYFAPQYWLWGNQEKAREVLDTVSYVVATFPQEYNLYKKFGDNVVYFGHPLVDYLLPYENLEKENDLIGLFPGSRIQEIKNLVPLFLEISDRLKEEGYRFVMPIASEKFSEMIFRYIRGKNHIELVSGRESQKYLKLSSLSLVASGTVTLEAAILKTPVMVFYKISSITYNIAKRLVHYSFIALPNIILNQMIYPEFVQKIDIKEVMDSINRILKDEDYKINLENKLRELEFKLGEPGVLERISKFILEII</sequence>
<dbReference type="CAZy" id="GT19">
    <property type="family name" value="Glycosyltransferase Family 19"/>
</dbReference>
<dbReference type="EC" id="2.4.1.182" evidence="2 10"/>
<dbReference type="InterPro" id="IPR003835">
    <property type="entry name" value="Glyco_trans_19"/>
</dbReference>
<dbReference type="eggNOG" id="COG0763">
    <property type="taxonomic scope" value="Bacteria"/>
</dbReference>
<evidence type="ECO:0000256" key="4">
    <source>
        <dbReference type="ARBA" id="ARBA00022516"/>
    </source>
</evidence>
<comment type="catalytic activity">
    <reaction evidence="9">
        <text>a lipid X + a UDP-2-N,3-O-bis[(3R)-3-hydroxyacyl]-alpha-D-glucosamine = a lipid A disaccharide + UDP + H(+)</text>
        <dbReference type="Rhea" id="RHEA:67828"/>
        <dbReference type="ChEBI" id="CHEBI:15378"/>
        <dbReference type="ChEBI" id="CHEBI:58223"/>
        <dbReference type="ChEBI" id="CHEBI:137748"/>
        <dbReference type="ChEBI" id="CHEBI:176338"/>
        <dbReference type="ChEBI" id="CHEBI:176343"/>
        <dbReference type="EC" id="2.4.1.182"/>
    </reaction>
</comment>
<evidence type="ECO:0000313" key="11">
    <source>
        <dbReference type="EMBL" id="ACK42104.1"/>
    </source>
</evidence>
<keyword evidence="6 11" id="KW-0328">Glycosyltransferase</keyword>
<dbReference type="EMBL" id="CP001251">
    <property type="protein sequence ID" value="ACK42104.1"/>
    <property type="molecule type" value="Genomic_DNA"/>
</dbReference>
<dbReference type="HOGENOM" id="CLU_036577_3_1_0"/>